<dbReference type="Proteomes" id="UP001597546">
    <property type="component" value="Unassembled WGS sequence"/>
</dbReference>
<evidence type="ECO:0000313" key="4">
    <source>
        <dbReference type="Proteomes" id="UP001597546"/>
    </source>
</evidence>
<proteinExistence type="predicted"/>
<dbReference type="NCBIfam" id="TIGR04183">
    <property type="entry name" value="Por_Secre_tail"/>
    <property type="match status" value="1"/>
</dbReference>
<dbReference type="EMBL" id="JBHULV010000005">
    <property type="protein sequence ID" value="MFD2730273.1"/>
    <property type="molecule type" value="Genomic_DNA"/>
</dbReference>
<keyword evidence="4" id="KW-1185">Reference proteome</keyword>
<dbReference type="Pfam" id="PF18962">
    <property type="entry name" value="Por_Secre_tail"/>
    <property type="match status" value="1"/>
</dbReference>
<evidence type="ECO:0000313" key="3">
    <source>
        <dbReference type="EMBL" id="MFD2730273.1"/>
    </source>
</evidence>
<comment type="caution">
    <text evidence="3">The sequence shown here is derived from an EMBL/GenBank/DDBJ whole genome shotgun (WGS) entry which is preliminary data.</text>
</comment>
<keyword evidence="1" id="KW-0732">Signal</keyword>
<sequence>MKKIILLSILSFLAINQLSAQELSFQYDNAGNQIVREWICVNCPYVNSTAPTNEVLSKNSDKTLIDKSLSDDLLGHKLSVYPNPVTEILNVKWSDNDAIYVQSIDVFTLTGVRLFHKSFSEKDRETTISFIELAAGSYLLKANYSDNKQEVVKLIKQ</sequence>
<name>A0ABW5TMS3_9SPHI</name>
<dbReference type="InterPro" id="IPR026444">
    <property type="entry name" value="Secre_tail"/>
</dbReference>
<dbReference type="RefSeq" id="WP_379041044.1">
    <property type="nucleotide sequence ID" value="NZ_JBHSKW010000006.1"/>
</dbReference>
<organism evidence="3 4">
    <name type="scientific">Pedobacter alpinus</name>
    <dbReference type="NCBI Taxonomy" id="1590643"/>
    <lineage>
        <taxon>Bacteria</taxon>
        <taxon>Pseudomonadati</taxon>
        <taxon>Bacteroidota</taxon>
        <taxon>Sphingobacteriia</taxon>
        <taxon>Sphingobacteriales</taxon>
        <taxon>Sphingobacteriaceae</taxon>
        <taxon>Pedobacter</taxon>
    </lineage>
</organism>
<evidence type="ECO:0000259" key="2">
    <source>
        <dbReference type="Pfam" id="PF18962"/>
    </source>
</evidence>
<feature type="domain" description="Secretion system C-terminal sorting" evidence="2">
    <location>
        <begin position="80"/>
        <end position="155"/>
    </location>
</feature>
<accession>A0ABW5TMS3</accession>
<feature type="chain" id="PRO_5047423631" evidence="1">
    <location>
        <begin position="21"/>
        <end position="157"/>
    </location>
</feature>
<feature type="signal peptide" evidence="1">
    <location>
        <begin position="1"/>
        <end position="20"/>
    </location>
</feature>
<gene>
    <name evidence="3" type="ORF">ACFSSE_01000</name>
</gene>
<evidence type="ECO:0000256" key="1">
    <source>
        <dbReference type="SAM" id="SignalP"/>
    </source>
</evidence>
<reference evidence="4" key="1">
    <citation type="journal article" date="2019" name="Int. J. Syst. Evol. Microbiol.">
        <title>The Global Catalogue of Microorganisms (GCM) 10K type strain sequencing project: providing services to taxonomists for standard genome sequencing and annotation.</title>
        <authorList>
            <consortium name="The Broad Institute Genomics Platform"/>
            <consortium name="The Broad Institute Genome Sequencing Center for Infectious Disease"/>
            <person name="Wu L."/>
            <person name="Ma J."/>
        </authorList>
    </citation>
    <scope>NUCLEOTIDE SEQUENCE [LARGE SCALE GENOMIC DNA]</scope>
    <source>
        <strain evidence="4">KCTC 42456</strain>
    </source>
</reference>
<protein>
    <submittedName>
        <fullName evidence="3">T9SS type A sorting domain-containing protein</fullName>
    </submittedName>
</protein>